<dbReference type="EMBL" id="CP022098">
    <property type="protein sequence ID" value="ATB39663.1"/>
    <property type="molecule type" value="Genomic_DNA"/>
</dbReference>
<reference evidence="3 4" key="1">
    <citation type="submission" date="2017-06" db="EMBL/GenBank/DDBJ databases">
        <title>Sequencing and comparative analysis of myxobacterial genomes.</title>
        <authorList>
            <person name="Rupp O."/>
            <person name="Goesmann A."/>
            <person name="Sogaard-Andersen L."/>
        </authorList>
    </citation>
    <scope>NUCLEOTIDE SEQUENCE [LARGE SCALE GENOMIC DNA]</scope>
    <source>
        <strain evidence="3 4">DSM 52655</strain>
    </source>
</reference>
<sequence>MVARFLVGLWLVLVFAAGAEAQEPEPGPVLTEREAVARALRRAPLRDTLEGDVTAEEGRGWAAGAYPNPQLAYMREQTFGASGSREDYVSLSQALDLGARRALQGEAGGARARAARREGEATGLSVAAQARLRFHEVLYRQARINALEGWGGRIEQALTFVTRREQRGDAATYDRRRVERERAVAMGRLETERAALERARARLQALLGADASTMTVTGTLLPDTEPAELLALRASNGSRPDLLALDLRLEAATLERRAASRWWAPDLLLEGGWKGVDLGGQGRTDGFLFGASLSLPLWDRASGLARVAAGEAQAARGRRALLESELDGELAGARAEAVRLRRAASEFHERTTEVSGELVRIASAGYEGGELGLLELLDAHRGATDDSLTALDMAHAARRARIELDRLTGAGLP</sequence>
<keyword evidence="2" id="KW-0732">Signal</keyword>
<dbReference type="RefSeq" id="WP_157758657.1">
    <property type="nucleotide sequence ID" value="NZ_CP022098.1"/>
</dbReference>
<evidence type="ECO:0000256" key="2">
    <source>
        <dbReference type="SAM" id="SignalP"/>
    </source>
</evidence>
<evidence type="ECO:0000313" key="4">
    <source>
        <dbReference type="Proteomes" id="UP000217257"/>
    </source>
</evidence>
<proteinExistence type="inferred from homology"/>
<dbReference type="PANTHER" id="PTHR30203:SF24">
    <property type="entry name" value="BLR4935 PROTEIN"/>
    <property type="match status" value="1"/>
</dbReference>
<dbReference type="InterPro" id="IPR010131">
    <property type="entry name" value="MdtP/NodT-like"/>
</dbReference>
<protein>
    <submittedName>
        <fullName evidence="3">Outer membrane efflux protein</fullName>
    </submittedName>
</protein>
<accession>A0A250J7U3</accession>
<feature type="signal peptide" evidence="2">
    <location>
        <begin position="1"/>
        <end position="21"/>
    </location>
</feature>
<comment type="similarity">
    <text evidence="1">Belongs to the outer membrane factor (OMF) (TC 1.B.17) family.</text>
</comment>
<dbReference type="Proteomes" id="UP000217257">
    <property type="component" value="Chromosome"/>
</dbReference>
<evidence type="ECO:0000256" key="1">
    <source>
        <dbReference type="ARBA" id="ARBA00007613"/>
    </source>
</evidence>
<dbReference type="Pfam" id="PF02321">
    <property type="entry name" value="OEP"/>
    <property type="match status" value="1"/>
</dbReference>
<dbReference type="PANTHER" id="PTHR30203">
    <property type="entry name" value="OUTER MEMBRANE CATION EFFLUX PROTEIN"/>
    <property type="match status" value="1"/>
</dbReference>
<dbReference type="GO" id="GO:0015562">
    <property type="term" value="F:efflux transmembrane transporter activity"/>
    <property type="evidence" value="ECO:0007669"/>
    <property type="project" value="InterPro"/>
</dbReference>
<dbReference type="SUPFAM" id="SSF56954">
    <property type="entry name" value="Outer membrane efflux proteins (OEP)"/>
    <property type="match status" value="1"/>
</dbReference>
<dbReference type="KEGG" id="cfus:CYFUS_005108"/>
<organism evidence="3 4">
    <name type="scientific">Cystobacter fuscus</name>
    <dbReference type="NCBI Taxonomy" id="43"/>
    <lineage>
        <taxon>Bacteria</taxon>
        <taxon>Pseudomonadati</taxon>
        <taxon>Myxococcota</taxon>
        <taxon>Myxococcia</taxon>
        <taxon>Myxococcales</taxon>
        <taxon>Cystobacterineae</taxon>
        <taxon>Archangiaceae</taxon>
        <taxon>Cystobacter</taxon>
    </lineage>
</organism>
<dbReference type="InterPro" id="IPR003423">
    <property type="entry name" value="OMP_efflux"/>
</dbReference>
<feature type="chain" id="PRO_5012354689" evidence="2">
    <location>
        <begin position="22"/>
        <end position="413"/>
    </location>
</feature>
<evidence type="ECO:0000313" key="3">
    <source>
        <dbReference type="EMBL" id="ATB39663.1"/>
    </source>
</evidence>
<dbReference type="AlphaFoldDB" id="A0A250J7U3"/>
<name>A0A250J7U3_9BACT</name>
<dbReference type="Gene3D" id="1.20.1600.10">
    <property type="entry name" value="Outer membrane efflux proteins (OEP)"/>
    <property type="match status" value="1"/>
</dbReference>
<gene>
    <name evidence="3" type="ORF">CYFUS_005108</name>
</gene>